<dbReference type="EMBL" id="FZOD01000017">
    <property type="protein sequence ID" value="SNS83177.1"/>
    <property type="molecule type" value="Genomic_DNA"/>
</dbReference>
<proteinExistence type="predicted"/>
<dbReference type="Pfam" id="PF00583">
    <property type="entry name" value="Acetyltransf_1"/>
    <property type="match status" value="1"/>
</dbReference>
<evidence type="ECO:0000313" key="3">
    <source>
        <dbReference type="Proteomes" id="UP000198282"/>
    </source>
</evidence>
<dbReference type="Proteomes" id="UP000198282">
    <property type="component" value="Unassembled WGS sequence"/>
</dbReference>
<keyword evidence="3" id="KW-1185">Reference proteome</keyword>
<name>A0A239HPC8_9ACTN</name>
<organism evidence="2 3">
    <name type="scientific">Streptosporangium subroseum</name>
    <dbReference type="NCBI Taxonomy" id="106412"/>
    <lineage>
        <taxon>Bacteria</taxon>
        <taxon>Bacillati</taxon>
        <taxon>Actinomycetota</taxon>
        <taxon>Actinomycetes</taxon>
        <taxon>Streptosporangiales</taxon>
        <taxon>Streptosporangiaceae</taxon>
        <taxon>Streptosporangium</taxon>
    </lineage>
</organism>
<dbReference type="GO" id="GO:0016747">
    <property type="term" value="F:acyltransferase activity, transferring groups other than amino-acyl groups"/>
    <property type="evidence" value="ECO:0007669"/>
    <property type="project" value="InterPro"/>
</dbReference>
<dbReference type="PROSITE" id="PS51186">
    <property type="entry name" value="GNAT"/>
    <property type="match status" value="1"/>
</dbReference>
<protein>
    <recommendedName>
        <fullName evidence="1">N-acetyltransferase domain-containing protein</fullName>
    </recommendedName>
</protein>
<dbReference type="InterPro" id="IPR016181">
    <property type="entry name" value="Acyl_CoA_acyltransferase"/>
</dbReference>
<dbReference type="InterPro" id="IPR000182">
    <property type="entry name" value="GNAT_dom"/>
</dbReference>
<dbReference type="SUPFAM" id="SSF55729">
    <property type="entry name" value="Acyl-CoA N-acyltransferases (Nat)"/>
    <property type="match status" value="1"/>
</dbReference>
<feature type="domain" description="N-acetyltransferase" evidence="1">
    <location>
        <begin position="129"/>
        <end position="267"/>
    </location>
</feature>
<evidence type="ECO:0000259" key="1">
    <source>
        <dbReference type="PROSITE" id="PS51186"/>
    </source>
</evidence>
<gene>
    <name evidence="2" type="ORF">SAMN05216276_101770</name>
</gene>
<dbReference type="AlphaFoldDB" id="A0A239HPC8"/>
<accession>A0A239HPC8</accession>
<evidence type="ECO:0000313" key="2">
    <source>
        <dbReference type="EMBL" id="SNS83177.1"/>
    </source>
</evidence>
<reference evidence="2 3" key="1">
    <citation type="submission" date="2017-06" db="EMBL/GenBank/DDBJ databases">
        <authorList>
            <person name="Kim H.J."/>
            <person name="Triplett B.A."/>
        </authorList>
    </citation>
    <scope>NUCLEOTIDE SEQUENCE [LARGE SCALE GENOMIC DNA]</scope>
    <source>
        <strain evidence="2 3">CGMCC 4.2132</strain>
    </source>
</reference>
<dbReference type="Gene3D" id="3.40.630.30">
    <property type="match status" value="1"/>
</dbReference>
<sequence>MVGMEQRADEAEMIITAKIDDDFARAMAEPGLAAAKARFGRTTATRLSALPRHPAYNKARGFNQDDAHHLESICAFFADAALLPLIEVWAGDASASLGRRLAHAGFYAAEVNTTLHTRPGRPTSTPPGIEIREVTPDDDDTVYLATLFSGYGLTAEADSAQRAMMAIEHRSPHLRRYLAYIDGRPAGAAALYTARQRGYLAGAATVPGMRNRGCQSALIQQRLHDAADTSSYVVVTTAFGSPSQANLQRLGFTIAHTRTLWRPLQPD</sequence>